<feature type="signal peptide" evidence="1">
    <location>
        <begin position="1"/>
        <end position="30"/>
    </location>
</feature>
<comment type="caution">
    <text evidence="2">The sequence shown here is derived from an EMBL/GenBank/DDBJ whole genome shotgun (WGS) entry which is preliminary data.</text>
</comment>
<dbReference type="OrthoDB" id="2085414at2"/>
<gene>
    <name evidence="2" type="ORF">EV209_1385</name>
</gene>
<feature type="chain" id="PRO_5020752147" evidence="1">
    <location>
        <begin position="31"/>
        <end position="252"/>
    </location>
</feature>
<name>A0A4Q7PLE4_9FIRM</name>
<sequence>MRKLWDKKGKKRAAAAVCLLAAGLAGGTLAYLTDFDQKINTFTIGKVDISLDEPSWEEPDDGVWKQPGDTTVKDPVVTALDGDSYMRVKVEILDGTGEKITDPVRLEKIKFLLRYDSEGSALQEGKAYSGEEIKELPMVNPAFRADLNAAGADGGTLYFNFTGDDGIFSKGETAAIFNRIAVPKDFDNEDLAVLGGDSYTTDGLGNILVTEKGNGFQLKLTAQAVQSENVSDQDAAWSLLDAEQTKRMDRQN</sequence>
<evidence type="ECO:0000256" key="1">
    <source>
        <dbReference type="SAM" id="SignalP"/>
    </source>
</evidence>
<accession>A0A4Q7PLE4</accession>
<dbReference type="RefSeq" id="WP_130434416.1">
    <property type="nucleotide sequence ID" value="NZ_SGXF01000002.1"/>
</dbReference>
<keyword evidence="1" id="KW-0732">Signal</keyword>
<protein>
    <submittedName>
        <fullName evidence="2">Putative ribosomally synthesized peptide with SipW-like signal peptide</fullName>
    </submittedName>
</protein>
<evidence type="ECO:0000313" key="2">
    <source>
        <dbReference type="EMBL" id="RZT00948.1"/>
    </source>
</evidence>
<dbReference type="AlphaFoldDB" id="A0A4Q7PLE4"/>
<dbReference type="EMBL" id="SGXF01000002">
    <property type="protein sequence ID" value="RZT00948.1"/>
    <property type="molecule type" value="Genomic_DNA"/>
</dbReference>
<dbReference type="NCBIfam" id="TIGR04088">
    <property type="entry name" value="cognate_SipW"/>
    <property type="match status" value="1"/>
</dbReference>
<dbReference type="Proteomes" id="UP000292927">
    <property type="component" value="Unassembled WGS sequence"/>
</dbReference>
<organism evidence="2 3">
    <name type="scientific">Cuneatibacter caecimuris</name>
    <dbReference type="NCBI Taxonomy" id="1796618"/>
    <lineage>
        <taxon>Bacteria</taxon>
        <taxon>Bacillati</taxon>
        <taxon>Bacillota</taxon>
        <taxon>Clostridia</taxon>
        <taxon>Lachnospirales</taxon>
        <taxon>Lachnospiraceae</taxon>
        <taxon>Cuneatibacter</taxon>
    </lineage>
</organism>
<keyword evidence="3" id="KW-1185">Reference proteome</keyword>
<dbReference type="InterPro" id="IPR023833">
    <property type="entry name" value="Signal_pept_SipW-depend-type"/>
</dbReference>
<evidence type="ECO:0000313" key="3">
    <source>
        <dbReference type="Proteomes" id="UP000292927"/>
    </source>
</evidence>
<reference evidence="2 3" key="1">
    <citation type="submission" date="2019-02" db="EMBL/GenBank/DDBJ databases">
        <title>Genomic Encyclopedia of Type Strains, Phase IV (KMG-IV): sequencing the most valuable type-strain genomes for metagenomic binning, comparative biology and taxonomic classification.</title>
        <authorList>
            <person name="Goeker M."/>
        </authorList>
    </citation>
    <scope>NUCLEOTIDE SEQUENCE [LARGE SCALE GENOMIC DNA]</scope>
    <source>
        <strain evidence="2 3">DSM 29486</strain>
    </source>
</reference>
<proteinExistence type="predicted"/>